<dbReference type="InterPro" id="IPR007402">
    <property type="entry name" value="DUF455"/>
</dbReference>
<dbReference type="PIRSF" id="PIRSF012318">
    <property type="entry name" value="UCP012318"/>
    <property type="match status" value="1"/>
</dbReference>
<evidence type="ECO:0000256" key="1">
    <source>
        <dbReference type="SAM" id="MobiDB-lite"/>
    </source>
</evidence>
<evidence type="ECO:0000313" key="3">
    <source>
        <dbReference type="Proteomes" id="UP001589858"/>
    </source>
</evidence>
<dbReference type="RefSeq" id="WP_267219549.1">
    <property type="nucleotide sequence ID" value="NZ_JAPCWC010000004.1"/>
</dbReference>
<sequence>MSPTIPNVAVPSVAAAIREVLLESDPRAKVMATRKVARDWRLGRLAYAFDVAMPDEPGRPDAPELLPPGRMPKRGKGGSERGRIALWHALAHIEFVAIDLALDMAGRFGGEMNPGFVGDFLSVAADEALHFALIDRHLRTMGSHYGALPAHSGLWEAAGNTRHDVAARLAVVPMVLEARGLDVTPATLERVRNLGDERGARILERILDDEIRHVRFRSTHFAAWAETMNGEPADLWKTLVSRHFGGAVKPPFNDSARLAAGLSRDFYLGVVCQQSIGITPTRETAGGSDHL</sequence>
<accession>A0ABV6S579</accession>
<organism evidence="2 3">
    <name type="scientific">Novosphingobium clariflavum</name>
    <dbReference type="NCBI Taxonomy" id="2029884"/>
    <lineage>
        <taxon>Bacteria</taxon>
        <taxon>Pseudomonadati</taxon>
        <taxon>Pseudomonadota</taxon>
        <taxon>Alphaproteobacteria</taxon>
        <taxon>Sphingomonadales</taxon>
        <taxon>Sphingomonadaceae</taxon>
        <taxon>Novosphingobium</taxon>
    </lineage>
</organism>
<dbReference type="CDD" id="cd00657">
    <property type="entry name" value="Ferritin_like"/>
    <property type="match status" value="1"/>
</dbReference>
<gene>
    <name evidence="2" type="ORF">ACFFF8_07285</name>
</gene>
<feature type="region of interest" description="Disordered" evidence="1">
    <location>
        <begin position="58"/>
        <end position="78"/>
    </location>
</feature>
<dbReference type="PANTHER" id="PTHR42782:SF2">
    <property type="entry name" value="3-OXOACYL-[ACYL-CARRIER-PROTEIN] SYNTHASE-LIKE PROTEIN"/>
    <property type="match status" value="1"/>
</dbReference>
<protein>
    <submittedName>
        <fullName evidence="2">Ferritin-like domain-containing protein</fullName>
    </submittedName>
</protein>
<evidence type="ECO:0000313" key="2">
    <source>
        <dbReference type="EMBL" id="MFC0684394.1"/>
    </source>
</evidence>
<dbReference type="InterPro" id="IPR011197">
    <property type="entry name" value="UCP012318"/>
</dbReference>
<dbReference type="SUPFAM" id="SSF47240">
    <property type="entry name" value="Ferritin-like"/>
    <property type="match status" value="1"/>
</dbReference>
<reference evidence="2 3" key="1">
    <citation type="submission" date="2024-09" db="EMBL/GenBank/DDBJ databases">
        <authorList>
            <person name="Sun Q."/>
            <person name="Mori K."/>
        </authorList>
    </citation>
    <scope>NUCLEOTIDE SEQUENCE [LARGE SCALE GENOMIC DNA]</scope>
    <source>
        <strain evidence="2 3">CICC 11035S</strain>
    </source>
</reference>
<proteinExistence type="predicted"/>
<dbReference type="InterPro" id="IPR009078">
    <property type="entry name" value="Ferritin-like_SF"/>
</dbReference>
<dbReference type="EMBL" id="JBHLTM010000027">
    <property type="protein sequence ID" value="MFC0684394.1"/>
    <property type="molecule type" value="Genomic_DNA"/>
</dbReference>
<keyword evidence="3" id="KW-1185">Reference proteome</keyword>
<dbReference type="PANTHER" id="PTHR42782">
    <property type="entry name" value="SI:CH73-314G15.3"/>
    <property type="match status" value="1"/>
</dbReference>
<dbReference type="Pfam" id="PF04305">
    <property type="entry name" value="DUF455"/>
    <property type="match status" value="1"/>
</dbReference>
<dbReference type="Proteomes" id="UP001589858">
    <property type="component" value="Unassembled WGS sequence"/>
</dbReference>
<name>A0ABV6S579_9SPHN</name>
<comment type="caution">
    <text evidence="2">The sequence shown here is derived from an EMBL/GenBank/DDBJ whole genome shotgun (WGS) entry which is preliminary data.</text>
</comment>